<dbReference type="AlphaFoldDB" id="A0A833RZG9"/>
<dbReference type="EMBL" id="WNWW01000478">
    <property type="protein sequence ID" value="KAF3424341.1"/>
    <property type="molecule type" value="Genomic_DNA"/>
</dbReference>
<name>A0A833RZG9_9HYME</name>
<organism evidence="2 3">
    <name type="scientific">Frieseomelitta varia</name>
    <dbReference type="NCBI Taxonomy" id="561572"/>
    <lineage>
        <taxon>Eukaryota</taxon>
        <taxon>Metazoa</taxon>
        <taxon>Ecdysozoa</taxon>
        <taxon>Arthropoda</taxon>
        <taxon>Hexapoda</taxon>
        <taxon>Insecta</taxon>
        <taxon>Pterygota</taxon>
        <taxon>Neoptera</taxon>
        <taxon>Endopterygota</taxon>
        <taxon>Hymenoptera</taxon>
        <taxon>Apocrita</taxon>
        <taxon>Aculeata</taxon>
        <taxon>Apoidea</taxon>
        <taxon>Anthophila</taxon>
        <taxon>Apidae</taxon>
        <taxon>Frieseomelitta</taxon>
    </lineage>
</organism>
<dbReference type="SUPFAM" id="SSF48366">
    <property type="entry name" value="Ras GEF"/>
    <property type="match status" value="1"/>
</dbReference>
<reference evidence="2" key="1">
    <citation type="submission" date="2019-11" db="EMBL/GenBank/DDBJ databases">
        <title>The nuclear and mitochondrial genomes of Frieseomelitta varia - a highly eusocial stingless bee (Meliponini) with a permanently sterile worker caste.</title>
        <authorList>
            <person name="Freitas F.C.P."/>
            <person name="Lourenco A.P."/>
            <person name="Nunes F.M.F."/>
            <person name="Paschoal A.R."/>
            <person name="Abreu F.C.P."/>
            <person name="Barbin F.O."/>
            <person name="Bataglia L."/>
            <person name="Cardoso-Junior C.A.M."/>
            <person name="Cervoni M.S."/>
            <person name="Silva S.R."/>
            <person name="Dalarmi F."/>
            <person name="Del Lama M.A."/>
            <person name="Depintor T.S."/>
            <person name="Ferreira K.M."/>
            <person name="Goria P.S."/>
            <person name="Jaskot M.C."/>
            <person name="Lago D.C."/>
            <person name="Luna-Lucena D."/>
            <person name="Moda L.M."/>
            <person name="Nascimento L."/>
            <person name="Pedrino M."/>
            <person name="Rabico F.O."/>
            <person name="Sanches F.C."/>
            <person name="Santos D.E."/>
            <person name="Santos C.G."/>
            <person name="Vieira J."/>
            <person name="Lopes T.F."/>
            <person name="Barchuk A.R."/>
            <person name="Hartfelder K."/>
            <person name="Simoes Z.L.P."/>
            <person name="Bitondi M.M.G."/>
            <person name="Pinheiro D.G."/>
        </authorList>
    </citation>
    <scope>NUCLEOTIDE SEQUENCE</scope>
    <source>
        <strain evidence="2">USP_RPSP 00005682</strain>
        <tissue evidence="2">Whole individual</tissue>
    </source>
</reference>
<dbReference type="Proteomes" id="UP000655588">
    <property type="component" value="Unassembled WGS sequence"/>
</dbReference>
<evidence type="ECO:0000313" key="2">
    <source>
        <dbReference type="EMBL" id="KAF3424341.1"/>
    </source>
</evidence>
<protein>
    <submittedName>
        <fullName evidence="2">Uncharacterized protein</fullName>
    </submittedName>
</protein>
<comment type="caution">
    <text evidence="2">The sequence shown here is derived from an EMBL/GenBank/DDBJ whole genome shotgun (WGS) entry which is preliminary data.</text>
</comment>
<feature type="region of interest" description="Disordered" evidence="1">
    <location>
        <begin position="23"/>
        <end position="51"/>
    </location>
</feature>
<evidence type="ECO:0000256" key="1">
    <source>
        <dbReference type="SAM" id="MobiDB-lite"/>
    </source>
</evidence>
<evidence type="ECO:0000313" key="3">
    <source>
        <dbReference type="Proteomes" id="UP000655588"/>
    </source>
</evidence>
<dbReference type="InterPro" id="IPR023578">
    <property type="entry name" value="Ras_GEF_dom_sf"/>
</dbReference>
<proteinExistence type="predicted"/>
<gene>
    <name evidence="2" type="ORF">E2986_12245</name>
</gene>
<keyword evidence="3" id="KW-1185">Reference proteome</keyword>
<dbReference type="Gene3D" id="1.20.870.10">
    <property type="entry name" value="Son of sevenless (SoS) protein Chain: S domain 1"/>
    <property type="match status" value="1"/>
</dbReference>
<feature type="compositionally biased region" description="Basic and acidic residues" evidence="1">
    <location>
        <begin position="36"/>
        <end position="51"/>
    </location>
</feature>
<sequence>MADVVSQIVSGTSTAATAFAIATSASSNPPDEGSDQDNRSGSCRDKNRRNESVMSTAIMTRVLKILRHWISKHPQDFQSDNRLKNLTIKFLDDIIHWPNLLPAEHKVAIQLLRLITKEQPENNKEELRKLLAPPTVRIHRINIKEATDSTIGRCNSSSTLFPVVARFQVKIKQSVETFASVEVAEQMTYLDHKIFMALASK</sequence>
<accession>A0A833RZG9</accession>